<feature type="region of interest" description="Disordered" evidence="1">
    <location>
        <begin position="421"/>
        <end position="442"/>
    </location>
</feature>
<feature type="compositionally biased region" description="Acidic residues" evidence="1">
    <location>
        <begin position="929"/>
        <end position="944"/>
    </location>
</feature>
<feature type="compositionally biased region" description="Basic and acidic residues" evidence="1">
    <location>
        <begin position="177"/>
        <end position="190"/>
    </location>
</feature>
<dbReference type="EMBL" id="JAGRRH010000013">
    <property type="protein sequence ID" value="KAG7360047.1"/>
    <property type="molecule type" value="Genomic_DNA"/>
</dbReference>
<feature type="region of interest" description="Disordered" evidence="1">
    <location>
        <begin position="73"/>
        <end position="113"/>
    </location>
</feature>
<feature type="compositionally biased region" description="Low complexity" evidence="1">
    <location>
        <begin position="945"/>
        <end position="960"/>
    </location>
</feature>
<feature type="compositionally biased region" description="Polar residues" evidence="1">
    <location>
        <begin position="679"/>
        <end position="690"/>
    </location>
</feature>
<feature type="compositionally biased region" description="Polar residues" evidence="1">
    <location>
        <begin position="208"/>
        <end position="227"/>
    </location>
</feature>
<comment type="caution">
    <text evidence="2">The sequence shown here is derived from an EMBL/GenBank/DDBJ whole genome shotgun (WGS) entry which is preliminary data.</text>
</comment>
<name>A0A9K3LDA0_9STRA</name>
<feature type="compositionally biased region" description="Basic and acidic residues" evidence="1">
    <location>
        <begin position="424"/>
        <end position="442"/>
    </location>
</feature>
<feature type="region of interest" description="Disordered" evidence="1">
    <location>
        <begin position="177"/>
        <end position="234"/>
    </location>
</feature>
<protein>
    <submittedName>
        <fullName evidence="2">Uncharacterized protein</fullName>
    </submittedName>
</protein>
<feature type="region of interest" description="Disordered" evidence="1">
    <location>
        <begin position="922"/>
        <end position="972"/>
    </location>
</feature>
<gene>
    <name evidence="2" type="ORF">IV203_035145</name>
</gene>
<dbReference type="Proteomes" id="UP000693970">
    <property type="component" value="Unassembled WGS sequence"/>
</dbReference>
<feature type="compositionally biased region" description="Basic and acidic residues" evidence="1">
    <location>
        <begin position="752"/>
        <end position="765"/>
    </location>
</feature>
<evidence type="ECO:0000313" key="3">
    <source>
        <dbReference type="Proteomes" id="UP000693970"/>
    </source>
</evidence>
<reference evidence="2" key="1">
    <citation type="journal article" date="2021" name="Sci. Rep.">
        <title>Diploid genomic architecture of Nitzschia inconspicua, an elite biomass production diatom.</title>
        <authorList>
            <person name="Oliver A."/>
            <person name="Podell S."/>
            <person name="Pinowska A."/>
            <person name="Traller J.C."/>
            <person name="Smith S.R."/>
            <person name="McClure R."/>
            <person name="Beliaev A."/>
            <person name="Bohutskyi P."/>
            <person name="Hill E.A."/>
            <person name="Rabines A."/>
            <person name="Zheng H."/>
            <person name="Allen L.Z."/>
            <person name="Kuo A."/>
            <person name="Grigoriev I.V."/>
            <person name="Allen A.E."/>
            <person name="Hazlebeck D."/>
            <person name="Allen E.E."/>
        </authorList>
    </citation>
    <scope>NUCLEOTIDE SEQUENCE</scope>
    <source>
        <strain evidence="2">Hildebrandi</strain>
    </source>
</reference>
<reference evidence="2" key="2">
    <citation type="submission" date="2021-04" db="EMBL/GenBank/DDBJ databases">
        <authorList>
            <person name="Podell S."/>
        </authorList>
    </citation>
    <scope>NUCLEOTIDE SEQUENCE</scope>
    <source>
        <strain evidence="2">Hildebrandi</strain>
    </source>
</reference>
<accession>A0A9K3LDA0</accession>
<keyword evidence="3" id="KW-1185">Reference proteome</keyword>
<feature type="compositionally biased region" description="Polar residues" evidence="1">
    <location>
        <begin position="99"/>
        <end position="111"/>
    </location>
</feature>
<feature type="compositionally biased region" description="Basic and acidic residues" evidence="1">
    <location>
        <begin position="385"/>
        <end position="403"/>
    </location>
</feature>
<feature type="region of interest" description="Disordered" evidence="1">
    <location>
        <begin position="381"/>
        <end position="409"/>
    </location>
</feature>
<feature type="region of interest" description="Disordered" evidence="1">
    <location>
        <begin position="511"/>
        <end position="541"/>
    </location>
</feature>
<organism evidence="2 3">
    <name type="scientific">Nitzschia inconspicua</name>
    <dbReference type="NCBI Taxonomy" id="303405"/>
    <lineage>
        <taxon>Eukaryota</taxon>
        <taxon>Sar</taxon>
        <taxon>Stramenopiles</taxon>
        <taxon>Ochrophyta</taxon>
        <taxon>Bacillariophyta</taxon>
        <taxon>Bacillariophyceae</taxon>
        <taxon>Bacillariophycidae</taxon>
        <taxon>Bacillariales</taxon>
        <taxon>Bacillariaceae</taxon>
        <taxon>Nitzschia</taxon>
    </lineage>
</organism>
<feature type="compositionally biased region" description="Basic and acidic residues" evidence="1">
    <location>
        <begin position="73"/>
        <end position="86"/>
    </location>
</feature>
<evidence type="ECO:0000256" key="1">
    <source>
        <dbReference type="SAM" id="MobiDB-lite"/>
    </source>
</evidence>
<proteinExistence type="predicted"/>
<feature type="compositionally biased region" description="Basic and acidic residues" evidence="1">
    <location>
        <begin position="1006"/>
        <end position="1017"/>
    </location>
</feature>
<feature type="region of interest" description="Disordered" evidence="1">
    <location>
        <begin position="750"/>
        <end position="770"/>
    </location>
</feature>
<dbReference type="AlphaFoldDB" id="A0A9K3LDA0"/>
<feature type="region of interest" description="Disordered" evidence="1">
    <location>
        <begin position="667"/>
        <end position="690"/>
    </location>
</feature>
<feature type="region of interest" description="Disordered" evidence="1">
    <location>
        <begin position="996"/>
        <end position="1017"/>
    </location>
</feature>
<sequence length="1082" mass="118424">MMVTTAESTYAMRLELAERRRMLMKALARRPAGKESRLFQTLSSSSLAPEPVSEGKTLFGIHREKQCTDVKGRDDETVAGDGDFKRQRNSGGVAWSNDAPRTTTMEKATSESLEEINGARKSDGEFSFLDLTVKREPSVPPLLARLSDSSDDSASLPPLKGKVRVTVRSPVGMQRRWEGSFDSTKIDKQVGDPSCSASFTTPPRPQRGSLQTNHKATITKDPTQSPNNRRKPLFTPSLSDIVRRDPPVTMDESVATASTTDRQMADLRKARLKRLPNRPPLQHHQRLFLETRIQSKQRTTLIVGSPRRQLPARTTRLHYDTDDERDDVPTNTIVRPRTAVSIDSSTTLVNYRSSPSNIGDDNNLGTVKEFFQNLLAASDDLMPSDEDHKSFDSDDDFESHPSLEESQSFLDRSMEDCNNVSLVDESRIGGEDRRPPSGKKEPLKDVVDLDLVTVGSSKSNGDIVEVTSSTVFETLSTATKDTKVFRFYEPEESSSLQLLLGSFMDQDEGCSVKSLDRQNSKLPSSSEDIEEKYPLSNSHPPEVKENLQTIVQGKPAWTSITEDHDATKLDSYSTAPRLSVLKALSLSSNGTSSRQGLVDSDELIRTLSSGSDSIAASFEALIADLQGLVSDSTKIPHSVQNPEGEMLAEALVSALKSRNVPPGMICSGDSTPSDDDSTEVSAGNPCSSTVNDVLQRTKSRGREIETTPSMEHSSAFTSATRELLLDRERVTSTSESESKEILSLDQSCFDSTHGRTNDGLDERPEQNPNRTHTRLLAGHGVGSKIESAQESGTPLVSNAKRFSFCKKNETSQESSVLKGSSAKSFDCDTDDVEHLEHTLTQIKAVLQKTEQMKRTIKVAVEDVRSPPTKVISFTPKSQRGAIEVEFFPHHVDKILSTTNESLDRLSLSDRLSTFNESNLTVTSSLTENTADDDYEGDSSDDDDSSSTSSSSSSGDDVSASSDEEIASTVPSEILTKNSILQPCSMDPQSVLVNVESNNENESSGLFEKEKGSDSKERQAIVVPGHERSRGSSSCQRALTEITTAVLCRCTGPIHSPLANESFDVTGREVVVVGRKGRISQLV</sequence>
<evidence type="ECO:0000313" key="2">
    <source>
        <dbReference type="EMBL" id="KAG7360047.1"/>
    </source>
</evidence>